<dbReference type="AlphaFoldDB" id="A0A7Y9VV32"/>
<reference evidence="1 2" key="1">
    <citation type="submission" date="2020-07" db="EMBL/GenBank/DDBJ databases">
        <title>Exploring microbial biodiversity for novel pathways involved in the catabolism of aromatic compounds derived from lignin.</title>
        <authorList>
            <person name="Elkins J."/>
        </authorList>
    </citation>
    <scope>NUCLEOTIDE SEQUENCE [LARGE SCALE GENOMIC DNA]</scope>
    <source>
        <strain evidence="1 2">VanB</strain>
    </source>
</reference>
<organism evidence="1 2">
    <name type="scientific">Pseudomonas moraviensis</name>
    <dbReference type="NCBI Taxonomy" id="321662"/>
    <lineage>
        <taxon>Bacteria</taxon>
        <taxon>Pseudomonadati</taxon>
        <taxon>Pseudomonadota</taxon>
        <taxon>Gammaproteobacteria</taxon>
        <taxon>Pseudomonadales</taxon>
        <taxon>Pseudomonadaceae</taxon>
        <taxon>Pseudomonas</taxon>
    </lineage>
</organism>
<evidence type="ECO:0000313" key="2">
    <source>
        <dbReference type="Proteomes" id="UP000553035"/>
    </source>
</evidence>
<dbReference type="Proteomes" id="UP000553035">
    <property type="component" value="Unassembled WGS sequence"/>
</dbReference>
<proteinExistence type="predicted"/>
<accession>A0A7Y9VV32</accession>
<protein>
    <submittedName>
        <fullName evidence="1">Uncharacterized protein</fullName>
    </submittedName>
</protein>
<comment type="caution">
    <text evidence="1">The sequence shown here is derived from an EMBL/GenBank/DDBJ whole genome shotgun (WGS) entry which is preliminary data.</text>
</comment>
<gene>
    <name evidence="1" type="ORF">GGI52_002158</name>
</gene>
<sequence>MIWWQTEGFPMPQTNAVSVASEVRKLAKDNKVTARRDGMSRMAVGITRLAGDVVELDGIEQLLVNLKRKGVLSKSEILALQGRYLQERREQKRSA</sequence>
<name>A0A7Y9VV32_9PSED</name>
<evidence type="ECO:0000313" key="1">
    <source>
        <dbReference type="EMBL" id="NYH09115.1"/>
    </source>
</evidence>
<dbReference type="EMBL" id="JACCAT010000001">
    <property type="protein sequence ID" value="NYH09115.1"/>
    <property type="molecule type" value="Genomic_DNA"/>
</dbReference>